<dbReference type="AlphaFoldDB" id="B8HKH2"/>
<dbReference type="InterPro" id="IPR001789">
    <property type="entry name" value="Sig_transdc_resp-reg_receiver"/>
</dbReference>
<dbReference type="KEGG" id="cyn:Cyan7425_2817"/>
<dbReference type="SMART" id="SM00448">
    <property type="entry name" value="REC"/>
    <property type="match status" value="1"/>
</dbReference>
<accession>B8HKH2</accession>
<dbReference type="SUPFAM" id="SSF52172">
    <property type="entry name" value="CheY-like"/>
    <property type="match status" value="1"/>
</dbReference>
<evidence type="ECO:0000313" key="3">
    <source>
        <dbReference type="EMBL" id="ACL45163.1"/>
    </source>
</evidence>
<feature type="domain" description="Response regulatory" evidence="2">
    <location>
        <begin position="9"/>
        <end position="134"/>
    </location>
</feature>
<protein>
    <submittedName>
        <fullName evidence="3">Response regulator receiver protein</fullName>
    </submittedName>
</protein>
<proteinExistence type="predicted"/>
<dbReference type="InterPro" id="IPR011006">
    <property type="entry name" value="CheY-like_superfamily"/>
</dbReference>
<name>B8HKH2_CYAP4</name>
<keyword evidence="1" id="KW-0597">Phosphoprotein</keyword>
<dbReference type="eggNOG" id="COG0784">
    <property type="taxonomic scope" value="Bacteria"/>
</dbReference>
<evidence type="ECO:0000256" key="1">
    <source>
        <dbReference type="PROSITE-ProRule" id="PRU00169"/>
    </source>
</evidence>
<evidence type="ECO:0000259" key="2">
    <source>
        <dbReference type="PROSITE" id="PS50110"/>
    </source>
</evidence>
<dbReference type="OrthoDB" id="5510574at2"/>
<dbReference type="PANTHER" id="PTHR44520:SF2">
    <property type="entry name" value="RESPONSE REGULATOR RCP1"/>
    <property type="match status" value="1"/>
</dbReference>
<dbReference type="HOGENOM" id="CLU_000445_69_17_3"/>
<dbReference type="Pfam" id="PF00072">
    <property type="entry name" value="Response_reg"/>
    <property type="match status" value="1"/>
</dbReference>
<organism evidence="3">
    <name type="scientific">Cyanothece sp. (strain PCC 7425 / ATCC 29141)</name>
    <dbReference type="NCBI Taxonomy" id="395961"/>
    <lineage>
        <taxon>Bacteria</taxon>
        <taxon>Bacillati</taxon>
        <taxon>Cyanobacteriota</taxon>
        <taxon>Cyanophyceae</taxon>
        <taxon>Gomontiellales</taxon>
        <taxon>Cyanothecaceae</taxon>
        <taxon>Cyanothece</taxon>
    </lineage>
</organism>
<gene>
    <name evidence="3" type="ordered locus">Cyan7425_2817</name>
</gene>
<dbReference type="GO" id="GO:0000160">
    <property type="term" value="P:phosphorelay signal transduction system"/>
    <property type="evidence" value="ECO:0007669"/>
    <property type="project" value="InterPro"/>
</dbReference>
<dbReference type="Gene3D" id="3.40.50.2300">
    <property type="match status" value="1"/>
</dbReference>
<feature type="modified residue" description="4-aspartylphosphate" evidence="1">
    <location>
        <position position="67"/>
    </location>
</feature>
<dbReference type="CDD" id="cd17557">
    <property type="entry name" value="REC_Rcp-like"/>
    <property type="match status" value="1"/>
</dbReference>
<dbReference type="STRING" id="395961.Cyan7425_2817"/>
<sequence length="148" mass="16973">MPTAGRRKTIFLVEDNLGDIRLIQEALKSTTVECDIAIARDGVEAMSYLRRQGNYENARLPDLILLDLNLPRKDGREVLADIKADPELRHIPVVVLTTSRNEEDIQNSYDLYVNCYISKSRNLSQLFKIVRGIEEFWLETVALPSQIR</sequence>
<dbReference type="EMBL" id="CP001344">
    <property type="protein sequence ID" value="ACL45163.1"/>
    <property type="molecule type" value="Genomic_DNA"/>
</dbReference>
<reference evidence="3" key="1">
    <citation type="submission" date="2009-01" db="EMBL/GenBank/DDBJ databases">
        <title>Complete sequence of chromosome Cyanothece sp. PCC 7425.</title>
        <authorList>
            <consortium name="US DOE Joint Genome Institute"/>
            <person name="Lucas S."/>
            <person name="Copeland A."/>
            <person name="Lapidus A."/>
            <person name="Glavina del Rio T."/>
            <person name="Dalin E."/>
            <person name="Tice H."/>
            <person name="Bruce D."/>
            <person name="Goodwin L."/>
            <person name="Pitluck S."/>
            <person name="Sims D."/>
            <person name="Meineke L."/>
            <person name="Brettin T."/>
            <person name="Detter J.C."/>
            <person name="Han C."/>
            <person name="Larimer F."/>
            <person name="Land M."/>
            <person name="Hauser L."/>
            <person name="Kyrpides N."/>
            <person name="Ovchinnikova G."/>
            <person name="Liberton M."/>
            <person name="Stoeckel J."/>
            <person name="Banerjee A."/>
            <person name="Singh A."/>
            <person name="Page L."/>
            <person name="Sato H."/>
            <person name="Zhao L."/>
            <person name="Sherman L."/>
            <person name="Pakrasi H."/>
            <person name="Richardson P."/>
        </authorList>
    </citation>
    <scope>NUCLEOTIDE SEQUENCE</scope>
    <source>
        <strain evidence="3">PCC 7425</strain>
    </source>
</reference>
<dbReference type="InterPro" id="IPR052893">
    <property type="entry name" value="TCS_response_regulator"/>
</dbReference>
<dbReference type="PROSITE" id="PS50110">
    <property type="entry name" value="RESPONSE_REGULATORY"/>
    <property type="match status" value="1"/>
</dbReference>
<dbReference type="PANTHER" id="PTHR44520">
    <property type="entry name" value="RESPONSE REGULATOR RCP1-RELATED"/>
    <property type="match status" value="1"/>
</dbReference>